<dbReference type="InterPro" id="IPR000772">
    <property type="entry name" value="Ricin_B_lectin"/>
</dbReference>
<dbReference type="EMBL" id="AP024702">
    <property type="protein sequence ID" value="BCX49830.1"/>
    <property type="molecule type" value="Genomic_DNA"/>
</dbReference>
<dbReference type="InterPro" id="IPR013320">
    <property type="entry name" value="ConA-like_dom_sf"/>
</dbReference>
<sequence>MTQSLPDPRPIRVAAWIPLTLIVALGTAWSQDRDVFFDTSDPGVTKSIPIWGLDLAWLSETHVRRGAIYMGQPQVDVIRCSFTGDTPVAGEDLTGSGLTEFNNRLAIVNAWTDAHTQIYLNNDTVSLHASYQGTNGVDPFAWAELINVTTQKFNTAGRTVVSVAPFNEPDYTTWQGDSTRLGDVCWQLRNTFGADMAGIRLYGASTLNNDQAAPWYDPLNGFGFIEEGCTHQLAGSFDSYAAFFQSVASNGDIGMNDELHNVMEAMVGAEYGMEGGIWWGTAELTRGEFVKASDGQRLGYAEHRPNWTAASVYRAPDGQVLGFVGESERQAVPTTYRFFSKDRPVFYDGYGPQRSYSVTTTGAPGYGTTDHRNAEKMVRITWGEDVQPPVDGRYYLVAKHSGKVLDVNGASMAGGANVQQWAFTGNENQQWDVQPLPSTVGGDYSYFTIRAVHSGQSLDLLNSSYNDGANVIQFGTGAGVNQQWYLEYAGDGYFHIRNRWSGKFLDVNLGGAVSGTANGANVQQWAGSGGANQQWRLIPVGAAVEFAAPAAPANLVATANAVTVDLSWTANGEADLAGYNIYRATDAGGPFDMIARGVTATAFTDESANQPVPYFYKIKAVDESLNRSPYSGTVNATPSGVDTLVTQLGFEGDSDDDSGNANHAEATGGATYGPGWIGSQALVLDGTQSAVLPAEIANHGEITVAAWVRWDGGSDWQRIFDFGNGIEEYLYLSPKAGGGGLRFSIKDGGVEQQLNAPALVTGEWVHLAVTLGPSTSCLYVNGSLADESTAVTLRPSDFKPALNLIGASQFPADPFFDGSIDDFRIYNHALDSSAIASLAGQTTTRAFWTFEDGVAGQAFTPDGQPSGSGGALDTVNSLLLRGFDSNVGPSWTAAAPPNGDGLAMVLADGNRDGYVSGGALHGWSPTQWTIETTVHLEDLTGWRTLIGRDGSSGGVAASDFYLQNNGIDDRFRINFRTVGGARWTLDGNYSPQLGAWYALAVRSDGSTLSMWLDDGNGYQQIGSLDISAQSVADNALALSDFTWTFGRGWFDGNFVDHIDGSMDNIRFSSAALPPEELIALLPIPSAPTGLVAAAASSQSAALSWDSEESALSYRVKRSETEGGPFVTIASGIADTTYEDVGLVPGATYYYVVSAENGTGEGPDSGEQSATTWTPGEEWRFGFFGSISSAGIAGDDEDPDGDGVSNLFERAFGGNPLAADQGLMPSVDPTQPKLSIIYRRAVAATDLTFEVEENTGLAGSWSPAAGSQVTVETVSGVEFIRFTRPAGGEPRLFLRVRVDP</sequence>
<dbReference type="SUPFAM" id="SSF49899">
    <property type="entry name" value="Concanavalin A-like lectins/glucanases"/>
    <property type="match status" value="2"/>
</dbReference>
<keyword evidence="2" id="KW-1015">Disulfide bond</keyword>
<evidence type="ECO:0000259" key="4">
    <source>
        <dbReference type="PROSITE" id="PS50853"/>
    </source>
</evidence>
<dbReference type="Pfam" id="PF14200">
    <property type="entry name" value="RicinB_lectin_2"/>
    <property type="match status" value="2"/>
</dbReference>
<dbReference type="SMART" id="SM00560">
    <property type="entry name" value="LamGL"/>
    <property type="match status" value="1"/>
</dbReference>
<dbReference type="PROSITE" id="PS50853">
    <property type="entry name" value="FN3"/>
    <property type="match status" value="1"/>
</dbReference>
<reference evidence="5 6" key="1">
    <citation type="submission" date="2021-06" db="EMBL/GenBank/DDBJ databases">
        <title>Complete genome of Haloferula helveola possessing various polysaccharide degrading enzymes.</title>
        <authorList>
            <person name="Takami H."/>
            <person name="Huang C."/>
            <person name="Hamasaki K."/>
        </authorList>
    </citation>
    <scope>NUCLEOTIDE SEQUENCE [LARGE SCALE GENOMIC DNA]</scope>
    <source>
        <strain evidence="5 6">CN-1</strain>
    </source>
</reference>
<dbReference type="SMART" id="SM00458">
    <property type="entry name" value="RICIN"/>
    <property type="match status" value="1"/>
</dbReference>
<evidence type="ECO:0000256" key="2">
    <source>
        <dbReference type="ARBA" id="ARBA00023157"/>
    </source>
</evidence>
<dbReference type="RefSeq" id="WP_338686613.1">
    <property type="nucleotide sequence ID" value="NZ_AP024702.1"/>
</dbReference>
<feature type="region of interest" description="Disordered" evidence="3">
    <location>
        <begin position="650"/>
        <end position="669"/>
    </location>
</feature>
<dbReference type="InterPro" id="IPR003961">
    <property type="entry name" value="FN3_dom"/>
</dbReference>
<dbReference type="Proteomes" id="UP001374893">
    <property type="component" value="Chromosome"/>
</dbReference>
<keyword evidence="6" id="KW-1185">Reference proteome</keyword>
<dbReference type="SMART" id="SM00060">
    <property type="entry name" value="FN3"/>
    <property type="match status" value="2"/>
</dbReference>
<dbReference type="Gene3D" id="2.80.10.50">
    <property type="match status" value="2"/>
</dbReference>
<dbReference type="PROSITE" id="PS50231">
    <property type="entry name" value="RICIN_B_LECTIN"/>
    <property type="match status" value="1"/>
</dbReference>
<dbReference type="InterPro" id="IPR035992">
    <property type="entry name" value="Ricin_B-like_lectins"/>
</dbReference>
<dbReference type="Gene3D" id="2.60.40.10">
    <property type="entry name" value="Immunoglobulins"/>
    <property type="match status" value="2"/>
</dbReference>
<name>A0ABM7RJ32_9BACT</name>
<dbReference type="InterPro" id="IPR006558">
    <property type="entry name" value="LamG-like"/>
</dbReference>
<dbReference type="SUPFAM" id="SSF49265">
    <property type="entry name" value="Fibronectin type III"/>
    <property type="match status" value="2"/>
</dbReference>
<feature type="domain" description="Fibronectin type-III" evidence="4">
    <location>
        <begin position="1086"/>
        <end position="1174"/>
    </location>
</feature>
<accession>A0ABM7RJ32</accession>
<protein>
    <recommendedName>
        <fullName evidence="4">Fibronectin type-III domain-containing protein</fullName>
    </recommendedName>
</protein>
<dbReference type="Pfam" id="PF00041">
    <property type="entry name" value="fn3"/>
    <property type="match status" value="1"/>
</dbReference>
<proteinExistence type="predicted"/>
<keyword evidence="1" id="KW-0732">Signal</keyword>
<dbReference type="SUPFAM" id="SSF50370">
    <property type="entry name" value="Ricin B-like lectins"/>
    <property type="match status" value="1"/>
</dbReference>
<dbReference type="CDD" id="cd00161">
    <property type="entry name" value="beta-trefoil_Ricin-like"/>
    <property type="match status" value="1"/>
</dbReference>
<organism evidence="5 6">
    <name type="scientific">Haloferula helveola</name>
    <dbReference type="NCBI Taxonomy" id="490095"/>
    <lineage>
        <taxon>Bacteria</taxon>
        <taxon>Pseudomonadati</taxon>
        <taxon>Verrucomicrobiota</taxon>
        <taxon>Verrucomicrobiia</taxon>
        <taxon>Verrucomicrobiales</taxon>
        <taxon>Verrucomicrobiaceae</taxon>
        <taxon>Haloferula</taxon>
    </lineage>
</organism>
<dbReference type="InterPro" id="IPR013783">
    <property type="entry name" value="Ig-like_fold"/>
</dbReference>
<gene>
    <name evidence="5" type="ORF">HAHE_37380</name>
</gene>
<evidence type="ECO:0000313" key="6">
    <source>
        <dbReference type="Proteomes" id="UP001374893"/>
    </source>
</evidence>
<dbReference type="Pfam" id="PF13385">
    <property type="entry name" value="Laminin_G_3"/>
    <property type="match status" value="2"/>
</dbReference>
<evidence type="ECO:0000313" key="5">
    <source>
        <dbReference type="EMBL" id="BCX49830.1"/>
    </source>
</evidence>
<evidence type="ECO:0000256" key="3">
    <source>
        <dbReference type="SAM" id="MobiDB-lite"/>
    </source>
</evidence>
<evidence type="ECO:0000256" key="1">
    <source>
        <dbReference type="ARBA" id="ARBA00022729"/>
    </source>
</evidence>
<dbReference type="InterPro" id="IPR036116">
    <property type="entry name" value="FN3_sf"/>
</dbReference>
<dbReference type="Gene3D" id="2.60.120.200">
    <property type="match status" value="2"/>
</dbReference>
<dbReference type="CDD" id="cd00063">
    <property type="entry name" value="FN3"/>
    <property type="match status" value="1"/>
</dbReference>